<dbReference type="InterPro" id="IPR005149">
    <property type="entry name" value="Tscrpt_reg_PadR_N"/>
</dbReference>
<sequence length="203" mass="23007">MTQRRISNPLALAVLGLLFEKPLHPYDMVATLRDREKHDSINIKYGSLYTVVRALERDGLIVGAGTVREGRYPERTLYEITPAGRVEFHDWLAELIGTPQQEFPQFLAGLSLLPGLPPAEAANLLEARAEKLAARVAELRTQLAERPADFWEVFVIEDDYRLTVFTAELDWVRRLAARIRSDDLSGIAELRELHRHHGSGPME</sequence>
<keyword evidence="3" id="KW-1185">Reference proteome</keyword>
<dbReference type="PANTHER" id="PTHR43252">
    <property type="entry name" value="TRANSCRIPTIONAL REGULATOR YQJI"/>
    <property type="match status" value="1"/>
</dbReference>
<comment type="caution">
    <text evidence="2">The sequence shown here is derived from an EMBL/GenBank/DDBJ whole genome shotgun (WGS) entry which is preliminary data.</text>
</comment>
<accession>A0ABN2IGW2</accession>
<dbReference type="Proteomes" id="UP001500618">
    <property type="component" value="Unassembled WGS sequence"/>
</dbReference>
<dbReference type="Gene3D" id="1.10.10.10">
    <property type="entry name" value="Winged helix-like DNA-binding domain superfamily/Winged helix DNA-binding domain"/>
    <property type="match status" value="1"/>
</dbReference>
<feature type="domain" description="Transcription regulator PadR N-terminal" evidence="1">
    <location>
        <begin position="14"/>
        <end position="89"/>
    </location>
</feature>
<organism evidence="2 3">
    <name type="scientific">Fodinicola feengrottensis</name>
    <dbReference type="NCBI Taxonomy" id="435914"/>
    <lineage>
        <taxon>Bacteria</taxon>
        <taxon>Bacillati</taxon>
        <taxon>Actinomycetota</taxon>
        <taxon>Actinomycetes</taxon>
        <taxon>Mycobacteriales</taxon>
        <taxon>Fodinicola</taxon>
    </lineage>
</organism>
<dbReference type="PANTHER" id="PTHR43252:SF6">
    <property type="entry name" value="NEGATIVE TRANSCRIPTION REGULATOR PADR"/>
    <property type="match status" value="1"/>
</dbReference>
<protein>
    <submittedName>
        <fullName evidence="2">PadR family transcriptional regulator</fullName>
    </submittedName>
</protein>
<name>A0ABN2IGW2_9ACTN</name>
<evidence type="ECO:0000313" key="3">
    <source>
        <dbReference type="Proteomes" id="UP001500618"/>
    </source>
</evidence>
<dbReference type="InterPro" id="IPR036390">
    <property type="entry name" value="WH_DNA-bd_sf"/>
</dbReference>
<dbReference type="RefSeq" id="WP_344313853.1">
    <property type="nucleotide sequence ID" value="NZ_BAAANY010000030.1"/>
</dbReference>
<dbReference type="EMBL" id="BAAANY010000030">
    <property type="protein sequence ID" value="GAA1704893.1"/>
    <property type="molecule type" value="Genomic_DNA"/>
</dbReference>
<gene>
    <name evidence="2" type="ORF">GCM10009765_62560</name>
</gene>
<proteinExistence type="predicted"/>
<evidence type="ECO:0000259" key="1">
    <source>
        <dbReference type="Pfam" id="PF03551"/>
    </source>
</evidence>
<dbReference type="InterPro" id="IPR036388">
    <property type="entry name" value="WH-like_DNA-bd_sf"/>
</dbReference>
<dbReference type="Pfam" id="PF03551">
    <property type="entry name" value="PadR"/>
    <property type="match status" value="1"/>
</dbReference>
<dbReference type="SUPFAM" id="SSF46785">
    <property type="entry name" value="Winged helix' DNA-binding domain"/>
    <property type="match status" value="1"/>
</dbReference>
<reference evidence="2 3" key="1">
    <citation type="journal article" date="2019" name="Int. J. Syst. Evol. Microbiol.">
        <title>The Global Catalogue of Microorganisms (GCM) 10K type strain sequencing project: providing services to taxonomists for standard genome sequencing and annotation.</title>
        <authorList>
            <consortium name="The Broad Institute Genomics Platform"/>
            <consortium name="The Broad Institute Genome Sequencing Center for Infectious Disease"/>
            <person name="Wu L."/>
            <person name="Ma J."/>
        </authorList>
    </citation>
    <scope>NUCLEOTIDE SEQUENCE [LARGE SCALE GENOMIC DNA]</scope>
    <source>
        <strain evidence="2 3">JCM 14718</strain>
    </source>
</reference>
<evidence type="ECO:0000313" key="2">
    <source>
        <dbReference type="EMBL" id="GAA1704893.1"/>
    </source>
</evidence>